<keyword evidence="2" id="KW-1185">Reference proteome</keyword>
<dbReference type="AlphaFoldDB" id="A0AAD9EDJ5"/>
<evidence type="ECO:0000313" key="2">
    <source>
        <dbReference type="Proteomes" id="UP001243330"/>
    </source>
</evidence>
<comment type="caution">
    <text evidence="1">The sequence shown here is derived from an EMBL/GenBank/DDBJ whole genome shotgun (WGS) entry which is preliminary data.</text>
</comment>
<sequence length="92" mass="9947">MGARNQESAFFVGGCPDLHGASSPPQDRLECDEKVSPTLLETVRAMFAYKTTEPLQRPPPTEKFETRRSILGFATLFSAAPIAVSDPPAQPA</sequence>
<protein>
    <submittedName>
        <fullName evidence="1">Uncharacterized protein</fullName>
    </submittedName>
</protein>
<reference evidence="1" key="1">
    <citation type="submission" date="2023-01" db="EMBL/GenBank/DDBJ databases">
        <title>Colletotrichum chrysophilum M932 genome sequence.</title>
        <authorList>
            <person name="Baroncelli R."/>
        </authorList>
    </citation>
    <scope>NUCLEOTIDE SEQUENCE</scope>
    <source>
        <strain evidence="1">M932</strain>
    </source>
</reference>
<proteinExistence type="predicted"/>
<gene>
    <name evidence="1" type="ORF">CCHR01_13053</name>
</gene>
<name>A0AAD9EDJ5_9PEZI</name>
<accession>A0AAD9EDJ5</accession>
<evidence type="ECO:0000313" key="1">
    <source>
        <dbReference type="EMBL" id="KAK1844338.1"/>
    </source>
</evidence>
<organism evidence="1 2">
    <name type="scientific">Colletotrichum chrysophilum</name>
    <dbReference type="NCBI Taxonomy" id="1836956"/>
    <lineage>
        <taxon>Eukaryota</taxon>
        <taxon>Fungi</taxon>
        <taxon>Dikarya</taxon>
        <taxon>Ascomycota</taxon>
        <taxon>Pezizomycotina</taxon>
        <taxon>Sordariomycetes</taxon>
        <taxon>Hypocreomycetidae</taxon>
        <taxon>Glomerellales</taxon>
        <taxon>Glomerellaceae</taxon>
        <taxon>Colletotrichum</taxon>
        <taxon>Colletotrichum gloeosporioides species complex</taxon>
    </lineage>
</organism>
<dbReference type="EMBL" id="JAQOWY010000316">
    <property type="protein sequence ID" value="KAK1844338.1"/>
    <property type="molecule type" value="Genomic_DNA"/>
</dbReference>
<dbReference type="Proteomes" id="UP001243330">
    <property type="component" value="Unassembled WGS sequence"/>
</dbReference>